<dbReference type="EMBL" id="MNUI01000058">
    <property type="protein sequence ID" value="OIN88744.1"/>
    <property type="molecule type" value="Genomic_DNA"/>
</dbReference>
<dbReference type="Gene3D" id="3.60.15.10">
    <property type="entry name" value="Ribonuclease Z/Hydroxyacylglutathione hydrolase-like"/>
    <property type="match status" value="1"/>
</dbReference>
<sequence>MVKKLNLLLLTLIGLVLLAWQQWPKPQLKLVFCSVGQGDATLMIYKDQQILVDGGPNNRVLDCLSRHLPFWDRQLELVIASHAEADHITGLIEVVKRYQIDQFLAINEANDTAEWRALNEALNQRQINVRELIKGDRAAIGPIRLSWLWPETAGHELMAWSGGTDPRVLGAKTSLNQFSQVILAGFGEFDWLLTGDIDTKIEQKLVTSSTLLEVEVLKVAHHGSKFSSAPEFLTAISPELAVIEVGKNSFGHPTPETLGRLGQAGAQIRRTDESGDVVIVSDGNKWQVLE</sequence>
<name>A0A1J4RNW1_9BACT</name>
<evidence type="ECO:0000313" key="2">
    <source>
        <dbReference type="EMBL" id="OIN88744.1"/>
    </source>
</evidence>
<dbReference type="PANTHER" id="PTHR30619">
    <property type="entry name" value="DNA INTERNALIZATION/COMPETENCE PROTEIN COMEC/REC2"/>
    <property type="match status" value="1"/>
</dbReference>
<dbReference type="InterPro" id="IPR036866">
    <property type="entry name" value="RibonucZ/Hydroxyglut_hydro"/>
</dbReference>
<dbReference type="CDD" id="cd07731">
    <property type="entry name" value="ComA-like_MBL-fold"/>
    <property type="match status" value="1"/>
</dbReference>
<dbReference type="PANTHER" id="PTHR30619:SF1">
    <property type="entry name" value="RECOMBINATION PROTEIN 2"/>
    <property type="match status" value="1"/>
</dbReference>
<protein>
    <recommendedName>
        <fullName evidence="1">Metallo-beta-lactamase domain-containing protein</fullName>
    </recommendedName>
</protein>
<reference evidence="2 3" key="1">
    <citation type="journal article" date="2016" name="Environ. Microbiol.">
        <title>Genomic resolution of a cold subsurface aquifer community provides metabolic insights for novel microbes adapted to high CO concentrations.</title>
        <authorList>
            <person name="Probst A.J."/>
            <person name="Castelle C.J."/>
            <person name="Singh A."/>
            <person name="Brown C.T."/>
            <person name="Anantharaman K."/>
            <person name="Sharon I."/>
            <person name="Hug L.A."/>
            <person name="Burstein D."/>
            <person name="Emerson J.B."/>
            <person name="Thomas B.C."/>
            <person name="Banfield J.F."/>
        </authorList>
    </citation>
    <scope>NUCLEOTIDE SEQUENCE [LARGE SCALE GENOMIC DNA]</scope>
    <source>
        <strain evidence="2">CG1_02_47_37</strain>
    </source>
</reference>
<dbReference type="SUPFAM" id="SSF56281">
    <property type="entry name" value="Metallo-hydrolase/oxidoreductase"/>
    <property type="match status" value="1"/>
</dbReference>
<dbReference type="InterPro" id="IPR001279">
    <property type="entry name" value="Metallo-B-lactamas"/>
</dbReference>
<evidence type="ECO:0000313" key="3">
    <source>
        <dbReference type="Proteomes" id="UP000183144"/>
    </source>
</evidence>
<gene>
    <name evidence="2" type="ORF">AUJ59_03400</name>
</gene>
<dbReference type="InterPro" id="IPR035681">
    <property type="entry name" value="ComA-like_MBL"/>
</dbReference>
<dbReference type="AlphaFoldDB" id="A0A1J4RNW1"/>
<proteinExistence type="predicted"/>
<dbReference type="Pfam" id="PF00753">
    <property type="entry name" value="Lactamase_B"/>
    <property type="match status" value="1"/>
</dbReference>
<accession>A0A1J4RNW1</accession>
<dbReference type="STRING" id="1805034.AUJ59_03400"/>
<dbReference type="InterPro" id="IPR052159">
    <property type="entry name" value="Competence_DNA_uptake"/>
</dbReference>
<dbReference type="Proteomes" id="UP000183144">
    <property type="component" value="Unassembled WGS sequence"/>
</dbReference>
<organism evidence="2 3">
    <name type="scientific">Candidatus Beckwithbacteria bacterium CG1_02_47_37</name>
    <dbReference type="NCBI Taxonomy" id="1805034"/>
    <lineage>
        <taxon>Bacteria</taxon>
        <taxon>Candidatus Beckwithiibacteriota</taxon>
    </lineage>
</organism>
<evidence type="ECO:0000259" key="1">
    <source>
        <dbReference type="Pfam" id="PF00753"/>
    </source>
</evidence>
<feature type="domain" description="Metallo-beta-lactamase" evidence="1">
    <location>
        <begin position="35"/>
        <end position="155"/>
    </location>
</feature>
<comment type="caution">
    <text evidence="2">The sequence shown here is derived from an EMBL/GenBank/DDBJ whole genome shotgun (WGS) entry which is preliminary data.</text>
</comment>